<dbReference type="RefSeq" id="WP_155354223.1">
    <property type="nucleotide sequence ID" value="NZ_BAAAHL010000046.1"/>
</dbReference>
<dbReference type="InterPro" id="IPR002502">
    <property type="entry name" value="Amidase_domain"/>
</dbReference>
<reference evidence="4 5" key="1">
    <citation type="submission" date="2019-10" db="EMBL/GenBank/DDBJ databases">
        <title>Whole genome shotgun sequence of Acrocarpospora macrocephala NBRC 16266.</title>
        <authorList>
            <person name="Ichikawa N."/>
            <person name="Kimura A."/>
            <person name="Kitahashi Y."/>
            <person name="Komaki H."/>
            <person name="Oguchi A."/>
        </authorList>
    </citation>
    <scope>NUCLEOTIDE SEQUENCE [LARGE SCALE GENOMIC DNA]</scope>
    <source>
        <strain evidence="4 5">NBRC 16266</strain>
    </source>
</reference>
<dbReference type="EMBL" id="BLAE01000011">
    <property type="protein sequence ID" value="GES08628.1"/>
    <property type="molecule type" value="Genomic_DNA"/>
</dbReference>
<name>A0A5M3WR00_9ACTN</name>
<dbReference type="InterPro" id="IPR006619">
    <property type="entry name" value="PGRP_domain_met/bac"/>
</dbReference>
<proteinExistence type="inferred from homology"/>
<dbReference type="InterPro" id="IPR036505">
    <property type="entry name" value="Amidase/PGRP_sf"/>
</dbReference>
<dbReference type="Gene3D" id="1.10.101.10">
    <property type="entry name" value="PGBD-like superfamily/PGBD"/>
    <property type="match status" value="1"/>
</dbReference>
<comment type="similarity">
    <text evidence="1">Belongs to the N-acetylmuramoyl-L-alanine amidase 2 family.</text>
</comment>
<dbReference type="InterPro" id="IPR036365">
    <property type="entry name" value="PGBD-like_sf"/>
</dbReference>
<dbReference type="GO" id="GO:0008270">
    <property type="term" value="F:zinc ion binding"/>
    <property type="evidence" value="ECO:0007669"/>
    <property type="project" value="InterPro"/>
</dbReference>
<dbReference type="PANTHER" id="PTHR11022:SF41">
    <property type="entry name" value="PEPTIDOGLYCAN-RECOGNITION PROTEIN LC-RELATED"/>
    <property type="match status" value="1"/>
</dbReference>
<dbReference type="GO" id="GO:0009253">
    <property type="term" value="P:peptidoglycan catabolic process"/>
    <property type="evidence" value="ECO:0007669"/>
    <property type="project" value="InterPro"/>
</dbReference>
<evidence type="ECO:0000256" key="2">
    <source>
        <dbReference type="SAM" id="MobiDB-lite"/>
    </source>
</evidence>
<dbReference type="SUPFAM" id="SSF47090">
    <property type="entry name" value="PGBD-like"/>
    <property type="match status" value="1"/>
</dbReference>
<protein>
    <submittedName>
        <fullName evidence="4">N-acetylmuramoyl-L-alanine amidase</fullName>
    </submittedName>
</protein>
<keyword evidence="5" id="KW-1185">Reference proteome</keyword>
<feature type="region of interest" description="Disordered" evidence="2">
    <location>
        <begin position="165"/>
        <end position="184"/>
    </location>
</feature>
<evidence type="ECO:0000256" key="1">
    <source>
        <dbReference type="ARBA" id="ARBA00007553"/>
    </source>
</evidence>
<dbReference type="Proteomes" id="UP000331127">
    <property type="component" value="Unassembled WGS sequence"/>
</dbReference>
<accession>A0A5M3WR00</accession>
<evidence type="ECO:0000259" key="3">
    <source>
        <dbReference type="SMART" id="SM00701"/>
    </source>
</evidence>
<evidence type="ECO:0000313" key="5">
    <source>
        <dbReference type="Proteomes" id="UP000331127"/>
    </source>
</evidence>
<dbReference type="SMART" id="SM00701">
    <property type="entry name" value="PGRP"/>
    <property type="match status" value="1"/>
</dbReference>
<sequence>MAIDLVTRNAWGARAPKGSYSPLSSTRGVKVHYTGGRVDPAIITDHAKCVAMVKSIQNFHMDGNGWIDIGYSMVACPHRKVFAGRGPKHVPAANGAGLNSGHYAVLGLVGNAGLVEPTDEILHGILDAIEYLRAEGGAGREIKGHRDGYSTDCPGGPLYAWVQRGAPRPGGGDPPAEPGTPPWPGRLLKFPPVMRGDDVRTWQTQMKRIGFELDADGTYGQRSRDVCKTFQRRVDLDDDGIVGRLTWEASFDAKP</sequence>
<dbReference type="GO" id="GO:0008745">
    <property type="term" value="F:N-acetylmuramoyl-L-alanine amidase activity"/>
    <property type="evidence" value="ECO:0007669"/>
    <property type="project" value="InterPro"/>
</dbReference>
<comment type="caution">
    <text evidence="4">The sequence shown here is derived from an EMBL/GenBank/DDBJ whole genome shotgun (WGS) entry which is preliminary data.</text>
</comment>
<dbReference type="InterPro" id="IPR036366">
    <property type="entry name" value="PGBDSf"/>
</dbReference>
<dbReference type="Gene3D" id="3.40.80.10">
    <property type="entry name" value="Peptidoglycan recognition protein-like"/>
    <property type="match status" value="1"/>
</dbReference>
<dbReference type="OrthoDB" id="514320at2"/>
<dbReference type="CDD" id="cd06583">
    <property type="entry name" value="PGRP"/>
    <property type="match status" value="1"/>
</dbReference>
<dbReference type="InterPro" id="IPR002477">
    <property type="entry name" value="Peptidoglycan-bd-like"/>
</dbReference>
<feature type="domain" description="Peptidoglycan recognition protein family" evidence="3">
    <location>
        <begin position="3"/>
        <end position="149"/>
    </location>
</feature>
<evidence type="ECO:0000313" key="4">
    <source>
        <dbReference type="EMBL" id="GES08628.1"/>
    </source>
</evidence>
<feature type="compositionally biased region" description="Pro residues" evidence="2">
    <location>
        <begin position="175"/>
        <end position="184"/>
    </location>
</feature>
<dbReference type="AlphaFoldDB" id="A0A5M3WR00"/>
<organism evidence="4 5">
    <name type="scientific">Acrocarpospora macrocephala</name>
    <dbReference type="NCBI Taxonomy" id="150177"/>
    <lineage>
        <taxon>Bacteria</taxon>
        <taxon>Bacillati</taxon>
        <taxon>Actinomycetota</taxon>
        <taxon>Actinomycetes</taxon>
        <taxon>Streptosporangiales</taxon>
        <taxon>Streptosporangiaceae</taxon>
        <taxon>Acrocarpospora</taxon>
    </lineage>
</organism>
<dbReference type="Pfam" id="PF01471">
    <property type="entry name" value="PG_binding_1"/>
    <property type="match status" value="1"/>
</dbReference>
<dbReference type="InterPro" id="IPR015510">
    <property type="entry name" value="PGRP"/>
</dbReference>
<dbReference type="SUPFAM" id="SSF55846">
    <property type="entry name" value="N-acetylmuramoyl-L-alanine amidase-like"/>
    <property type="match status" value="1"/>
</dbReference>
<dbReference type="PANTHER" id="PTHR11022">
    <property type="entry name" value="PEPTIDOGLYCAN RECOGNITION PROTEIN"/>
    <property type="match status" value="1"/>
</dbReference>
<gene>
    <name evidence="4" type="ORF">Amac_022240</name>
</gene>